<dbReference type="EMBL" id="KB202953">
    <property type="protein sequence ID" value="ESO87233.1"/>
    <property type="molecule type" value="Genomic_DNA"/>
</dbReference>
<evidence type="ECO:0000256" key="10">
    <source>
        <dbReference type="ARBA" id="ARBA00023128"/>
    </source>
</evidence>
<sequence>MPESKPSALRWNPWKVYDVSEKEMRTIKERAKFRAAMKAEFQMKYTNPYYRRVEGFIFDPALQRHMAMRATQVHFFKPNIKTVAVAMMTYVIPLTALIYFGFKAIAAHERKCNTGEIAYKDRTYKFQ</sequence>
<dbReference type="PANTHER" id="PTHR15469">
    <property type="entry name" value="NADH-UBIQUINONE OXIDOREDUCTASE B15 SUBUNIT"/>
    <property type="match status" value="1"/>
</dbReference>
<keyword evidence="4" id="KW-0813">Transport</keyword>
<dbReference type="Pfam" id="PF07225">
    <property type="entry name" value="NDUF_B4"/>
    <property type="match status" value="1"/>
</dbReference>
<keyword evidence="5" id="KW-0679">Respiratory chain</keyword>
<comment type="similarity">
    <text evidence="2">Belongs to the complex I NDUFB4 subunit family.</text>
</comment>
<dbReference type="Proteomes" id="UP000030746">
    <property type="component" value="Unassembled WGS sequence"/>
</dbReference>
<accession>V3Z8J5</accession>
<keyword evidence="11 14" id="KW-0472">Membrane</keyword>
<dbReference type="AlphaFoldDB" id="V3Z8J5"/>
<reference evidence="15 16" key="1">
    <citation type="journal article" date="2013" name="Nature">
        <title>Insights into bilaterian evolution from three spiralian genomes.</title>
        <authorList>
            <person name="Simakov O."/>
            <person name="Marletaz F."/>
            <person name="Cho S.J."/>
            <person name="Edsinger-Gonzales E."/>
            <person name="Havlak P."/>
            <person name="Hellsten U."/>
            <person name="Kuo D.H."/>
            <person name="Larsson T."/>
            <person name="Lv J."/>
            <person name="Arendt D."/>
            <person name="Savage R."/>
            <person name="Osoegawa K."/>
            <person name="de Jong P."/>
            <person name="Grimwood J."/>
            <person name="Chapman J.A."/>
            <person name="Shapiro H."/>
            <person name="Aerts A."/>
            <person name="Otillar R.P."/>
            <person name="Terry A.Y."/>
            <person name="Boore J.L."/>
            <person name="Grigoriev I.V."/>
            <person name="Lindberg D.R."/>
            <person name="Seaver E.C."/>
            <person name="Weisblat D.A."/>
            <person name="Putnam N.H."/>
            <person name="Rokhsar D.S."/>
        </authorList>
    </citation>
    <scope>NUCLEOTIDE SEQUENCE [LARGE SCALE GENOMIC DNA]</scope>
</reference>
<name>V3Z8J5_LOTGI</name>
<evidence type="ECO:0000256" key="11">
    <source>
        <dbReference type="ARBA" id="ARBA00023136"/>
    </source>
</evidence>
<evidence type="ECO:0000313" key="16">
    <source>
        <dbReference type="Proteomes" id="UP000030746"/>
    </source>
</evidence>
<dbReference type="KEGG" id="lgi:LOTGIDRAFT_229348"/>
<evidence type="ECO:0000256" key="3">
    <source>
        <dbReference type="ARBA" id="ARBA00018681"/>
    </source>
</evidence>
<dbReference type="InterPro" id="IPR009866">
    <property type="entry name" value="NADH_UbQ_OxRdtase_NDUFB4_su"/>
</dbReference>
<evidence type="ECO:0000256" key="5">
    <source>
        <dbReference type="ARBA" id="ARBA00022660"/>
    </source>
</evidence>
<evidence type="ECO:0000313" key="15">
    <source>
        <dbReference type="EMBL" id="ESO87233.1"/>
    </source>
</evidence>
<keyword evidence="9 14" id="KW-1133">Transmembrane helix</keyword>
<keyword evidence="16" id="KW-1185">Reference proteome</keyword>
<evidence type="ECO:0000256" key="1">
    <source>
        <dbReference type="ARBA" id="ARBA00004434"/>
    </source>
</evidence>
<keyword evidence="8" id="KW-0249">Electron transport</keyword>
<evidence type="ECO:0000256" key="6">
    <source>
        <dbReference type="ARBA" id="ARBA00022692"/>
    </source>
</evidence>
<keyword evidence="6 14" id="KW-0812">Transmembrane</keyword>
<dbReference type="GO" id="GO:0005743">
    <property type="term" value="C:mitochondrial inner membrane"/>
    <property type="evidence" value="ECO:0007669"/>
    <property type="project" value="UniProtKB-SubCell"/>
</dbReference>
<protein>
    <recommendedName>
        <fullName evidence="3">NADH dehydrogenase [ubiquinone] 1 beta subcomplex subunit 4</fullName>
    </recommendedName>
    <alternativeName>
        <fullName evidence="12">Complex I-B15</fullName>
    </alternativeName>
    <alternativeName>
        <fullName evidence="13">NADH-ubiquinone oxidoreductase B15 subunit</fullName>
    </alternativeName>
</protein>
<dbReference type="GeneID" id="20247974"/>
<dbReference type="OMA" id="NPYRHAT"/>
<evidence type="ECO:0000256" key="4">
    <source>
        <dbReference type="ARBA" id="ARBA00022448"/>
    </source>
</evidence>
<evidence type="ECO:0000256" key="12">
    <source>
        <dbReference type="ARBA" id="ARBA00030212"/>
    </source>
</evidence>
<evidence type="ECO:0000256" key="9">
    <source>
        <dbReference type="ARBA" id="ARBA00022989"/>
    </source>
</evidence>
<dbReference type="STRING" id="225164.V3Z8J5"/>
<dbReference type="CTD" id="20247974"/>
<evidence type="ECO:0000256" key="7">
    <source>
        <dbReference type="ARBA" id="ARBA00022792"/>
    </source>
</evidence>
<feature type="transmembrane region" description="Helical" evidence="14">
    <location>
        <begin position="83"/>
        <end position="102"/>
    </location>
</feature>
<gene>
    <name evidence="15" type="ORF">LOTGIDRAFT_229348</name>
</gene>
<organism evidence="15 16">
    <name type="scientific">Lottia gigantea</name>
    <name type="common">Giant owl limpet</name>
    <dbReference type="NCBI Taxonomy" id="225164"/>
    <lineage>
        <taxon>Eukaryota</taxon>
        <taxon>Metazoa</taxon>
        <taxon>Spiralia</taxon>
        <taxon>Lophotrochozoa</taxon>
        <taxon>Mollusca</taxon>
        <taxon>Gastropoda</taxon>
        <taxon>Patellogastropoda</taxon>
        <taxon>Lottioidea</taxon>
        <taxon>Lottiidae</taxon>
        <taxon>Lottia</taxon>
    </lineage>
</organism>
<evidence type="ECO:0000256" key="2">
    <source>
        <dbReference type="ARBA" id="ARBA00007260"/>
    </source>
</evidence>
<comment type="subcellular location">
    <subcellularLocation>
        <location evidence="1">Mitochondrion inner membrane</location>
        <topology evidence="1">Single-pass membrane protein</topology>
    </subcellularLocation>
</comment>
<evidence type="ECO:0000256" key="13">
    <source>
        <dbReference type="ARBA" id="ARBA00030987"/>
    </source>
</evidence>
<evidence type="ECO:0000256" key="14">
    <source>
        <dbReference type="SAM" id="Phobius"/>
    </source>
</evidence>
<dbReference type="OrthoDB" id="5818798at2759"/>
<dbReference type="HOGENOM" id="CLU_161586_0_0_1"/>
<keyword evidence="7" id="KW-0999">Mitochondrion inner membrane</keyword>
<proteinExistence type="inferred from homology"/>
<dbReference type="RefSeq" id="XP_009062180.1">
    <property type="nucleotide sequence ID" value="XM_009063932.1"/>
</dbReference>
<evidence type="ECO:0000256" key="8">
    <source>
        <dbReference type="ARBA" id="ARBA00022982"/>
    </source>
</evidence>
<keyword evidence="10" id="KW-0496">Mitochondrion</keyword>
<dbReference type="PANTHER" id="PTHR15469:SF0">
    <property type="entry name" value="NADH DEHYDROGENASE [UBIQUINONE] 1 BETA SUBCOMPLEX SUBUNIT 4"/>
    <property type="match status" value="1"/>
</dbReference>